<name>A0AAW2FJA1_9HYME</name>
<keyword evidence="2" id="KW-1185">Reference proteome</keyword>
<dbReference type="Proteomes" id="UP001430953">
    <property type="component" value="Unassembled WGS sequence"/>
</dbReference>
<dbReference type="AlphaFoldDB" id="A0AAW2FJA1"/>
<gene>
    <name evidence="1" type="ORF">PUN28_011114</name>
</gene>
<organism evidence="1 2">
    <name type="scientific">Cardiocondyla obscurior</name>
    <dbReference type="NCBI Taxonomy" id="286306"/>
    <lineage>
        <taxon>Eukaryota</taxon>
        <taxon>Metazoa</taxon>
        <taxon>Ecdysozoa</taxon>
        <taxon>Arthropoda</taxon>
        <taxon>Hexapoda</taxon>
        <taxon>Insecta</taxon>
        <taxon>Pterygota</taxon>
        <taxon>Neoptera</taxon>
        <taxon>Endopterygota</taxon>
        <taxon>Hymenoptera</taxon>
        <taxon>Apocrita</taxon>
        <taxon>Aculeata</taxon>
        <taxon>Formicoidea</taxon>
        <taxon>Formicidae</taxon>
        <taxon>Myrmicinae</taxon>
        <taxon>Cardiocondyla</taxon>
    </lineage>
</organism>
<evidence type="ECO:0000313" key="1">
    <source>
        <dbReference type="EMBL" id="KAL0116034.1"/>
    </source>
</evidence>
<accession>A0AAW2FJA1</accession>
<sequence>MYIFVTGDGQQYSSFRHISAHCRPYRFLKFLMCIVHLCTTIQYSRFNFILNKIPITRLLENLLYSSEEKKEKKNTENI</sequence>
<protein>
    <submittedName>
        <fullName evidence="1">Uncharacterized protein</fullName>
    </submittedName>
</protein>
<reference evidence="1 2" key="1">
    <citation type="submission" date="2023-03" db="EMBL/GenBank/DDBJ databases">
        <title>High recombination rates correlate with genetic variation in Cardiocondyla obscurior ants.</title>
        <authorList>
            <person name="Errbii M."/>
        </authorList>
    </citation>
    <scope>NUCLEOTIDE SEQUENCE [LARGE SCALE GENOMIC DNA]</scope>
    <source>
        <strain evidence="1">Alpha-2009</strain>
        <tissue evidence="1">Whole body</tissue>
    </source>
</reference>
<evidence type="ECO:0000313" key="2">
    <source>
        <dbReference type="Proteomes" id="UP001430953"/>
    </source>
</evidence>
<comment type="caution">
    <text evidence="1">The sequence shown here is derived from an EMBL/GenBank/DDBJ whole genome shotgun (WGS) entry which is preliminary data.</text>
</comment>
<dbReference type="EMBL" id="JADYXP020000010">
    <property type="protein sequence ID" value="KAL0116034.1"/>
    <property type="molecule type" value="Genomic_DNA"/>
</dbReference>
<proteinExistence type="predicted"/>